<evidence type="ECO:0000256" key="1">
    <source>
        <dbReference type="ARBA" id="ARBA00004651"/>
    </source>
</evidence>
<proteinExistence type="predicted"/>
<keyword evidence="2" id="KW-1003">Cell membrane</keyword>
<feature type="transmembrane region" description="Helical" evidence="9">
    <location>
        <begin position="126"/>
        <end position="148"/>
    </location>
</feature>
<dbReference type="InterPro" id="IPR017452">
    <property type="entry name" value="GPCR_Rhodpsn_7TM"/>
</dbReference>
<dbReference type="PANTHER" id="PTHR24247">
    <property type="entry name" value="5-HYDROXYTRYPTAMINE RECEPTOR"/>
    <property type="match status" value="1"/>
</dbReference>
<protein>
    <submittedName>
        <fullName evidence="12 13">5-hydroxytryptamine receptor 1A</fullName>
    </submittedName>
</protein>
<keyword evidence="3 9" id="KW-0812">Transmembrane</keyword>
<keyword evidence="11" id="KW-1185">Reference proteome</keyword>
<feature type="domain" description="G-protein coupled receptors family 1 profile" evidence="10">
    <location>
        <begin position="23"/>
        <end position="257"/>
    </location>
</feature>
<evidence type="ECO:0000313" key="13">
    <source>
        <dbReference type="RefSeq" id="XP_065648829.1"/>
    </source>
</evidence>
<evidence type="ECO:0000256" key="5">
    <source>
        <dbReference type="ARBA" id="ARBA00023040"/>
    </source>
</evidence>
<evidence type="ECO:0000256" key="4">
    <source>
        <dbReference type="ARBA" id="ARBA00022989"/>
    </source>
</evidence>
<name>A0ABM4BIG2_HYDVU</name>
<keyword evidence="4 9" id="KW-1133">Transmembrane helix</keyword>
<evidence type="ECO:0000259" key="10">
    <source>
        <dbReference type="PROSITE" id="PS50262"/>
    </source>
</evidence>
<evidence type="ECO:0000256" key="9">
    <source>
        <dbReference type="SAM" id="Phobius"/>
    </source>
</evidence>
<dbReference type="Proteomes" id="UP001652625">
    <property type="component" value="Chromosome 03"/>
</dbReference>
<dbReference type="RefSeq" id="XP_065648829.1">
    <property type="nucleotide sequence ID" value="XM_065792757.1"/>
</dbReference>
<dbReference type="SUPFAM" id="SSF81321">
    <property type="entry name" value="Family A G protein-coupled receptor-like"/>
    <property type="match status" value="1"/>
</dbReference>
<evidence type="ECO:0000256" key="3">
    <source>
        <dbReference type="ARBA" id="ARBA00022692"/>
    </source>
</evidence>
<dbReference type="GeneID" id="100205992"/>
<evidence type="ECO:0000256" key="6">
    <source>
        <dbReference type="ARBA" id="ARBA00023136"/>
    </source>
</evidence>
<reference evidence="12 13" key="1">
    <citation type="submission" date="2025-05" db="UniProtKB">
        <authorList>
            <consortium name="RefSeq"/>
        </authorList>
    </citation>
    <scope>IDENTIFICATION</scope>
</reference>
<dbReference type="PROSITE" id="PS50262">
    <property type="entry name" value="G_PROTEIN_RECEP_F1_2"/>
    <property type="match status" value="1"/>
</dbReference>
<dbReference type="Pfam" id="PF00001">
    <property type="entry name" value="7tm_1"/>
    <property type="match status" value="1"/>
</dbReference>
<dbReference type="PRINTS" id="PR00237">
    <property type="entry name" value="GPCRRHODOPSN"/>
</dbReference>
<comment type="subcellular location">
    <subcellularLocation>
        <location evidence="1">Cell membrane</location>
        <topology evidence="1">Multi-pass membrane protein</topology>
    </subcellularLocation>
</comment>
<evidence type="ECO:0000313" key="11">
    <source>
        <dbReference type="Proteomes" id="UP001652625"/>
    </source>
</evidence>
<evidence type="ECO:0000256" key="7">
    <source>
        <dbReference type="ARBA" id="ARBA00023170"/>
    </source>
</evidence>
<keyword evidence="6 9" id="KW-0472">Membrane</keyword>
<sequence>MELTYRLLFSVGIVTLIFLALLGNALVCLAVYFSRNLRSRINYIIVSLAVTDLLIASIAMPLWLMFEMTHFENLSPKTLTKIVGFWNFIDMLGGITSIANLAAISCERLWSVWCPLHHRRNMTNKAAGFIILSVWIYGILVAVSTASLSDWNSFPIFCAVMGFFLPLLLIIGAYVIIAIIVKKTSRNIISNQENIRINIAIVVIVLLFVICWAPYFIALLLFHYSDSFYEFLIENFWLRSLLKFLHYSNSCVNPVVYVIANAQYKDGFKIVIQTAFKCCFKKGTNTSQMSTGQLLIRDPSFSKNSKTLISCSSKSKQKIFINKKRPKSDAETLCGPLTTEDKRSEFFHNHCIYQTDEYPPNDYCIEPGFTIKTDYLSDPETFKEIQLSLTRTSYI</sequence>
<accession>A0ABM4BIG2</accession>
<evidence type="ECO:0000256" key="8">
    <source>
        <dbReference type="ARBA" id="ARBA00023224"/>
    </source>
</evidence>
<evidence type="ECO:0000313" key="14">
    <source>
        <dbReference type="RefSeq" id="XP_065648830.1"/>
    </source>
</evidence>
<dbReference type="PANTHER" id="PTHR24247:SF202">
    <property type="entry name" value="5-HYDROXYTRYPTAMINE RECEPTOR 1"/>
    <property type="match status" value="1"/>
</dbReference>
<evidence type="ECO:0000256" key="2">
    <source>
        <dbReference type="ARBA" id="ARBA00022475"/>
    </source>
</evidence>
<feature type="transmembrane region" description="Helical" evidence="9">
    <location>
        <begin position="6"/>
        <end position="32"/>
    </location>
</feature>
<keyword evidence="5" id="KW-0297">G-protein coupled receptor</keyword>
<evidence type="ECO:0000313" key="12">
    <source>
        <dbReference type="RefSeq" id="XP_065648828.1"/>
    </source>
</evidence>
<gene>
    <name evidence="12 13 14" type="primary">LOC100205992</name>
</gene>
<keyword evidence="7 12" id="KW-0675">Receptor</keyword>
<dbReference type="Gene3D" id="1.20.1070.10">
    <property type="entry name" value="Rhodopsin 7-helix transmembrane proteins"/>
    <property type="match status" value="1"/>
</dbReference>
<keyword evidence="8" id="KW-0807">Transducer</keyword>
<dbReference type="RefSeq" id="XP_065648828.1">
    <property type="nucleotide sequence ID" value="XM_065792756.1"/>
</dbReference>
<feature type="transmembrane region" description="Helical" evidence="9">
    <location>
        <begin position="201"/>
        <end position="224"/>
    </location>
</feature>
<feature type="transmembrane region" description="Helical" evidence="9">
    <location>
        <begin position="44"/>
        <end position="64"/>
    </location>
</feature>
<feature type="transmembrane region" description="Helical" evidence="9">
    <location>
        <begin position="84"/>
        <end position="105"/>
    </location>
</feature>
<feature type="transmembrane region" description="Helical" evidence="9">
    <location>
        <begin position="154"/>
        <end position="181"/>
    </location>
</feature>
<dbReference type="InterPro" id="IPR000276">
    <property type="entry name" value="GPCR_Rhodpsn"/>
</dbReference>
<dbReference type="RefSeq" id="XP_065648830.1">
    <property type="nucleotide sequence ID" value="XM_065792758.1"/>
</dbReference>
<organism evidence="11 12">
    <name type="scientific">Hydra vulgaris</name>
    <name type="common">Hydra</name>
    <name type="synonym">Hydra attenuata</name>
    <dbReference type="NCBI Taxonomy" id="6087"/>
    <lineage>
        <taxon>Eukaryota</taxon>
        <taxon>Metazoa</taxon>
        <taxon>Cnidaria</taxon>
        <taxon>Hydrozoa</taxon>
        <taxon>Hydroidolina</taxon>
        <taxon>Anthoathecata</taxon>
        <taxon>Aplanulata</taxon>
        <taxon>Hydridae</taxon>
        <taxon>Hydra</taxon>
    </lineage>
</organism>